<evidence type="ECO:0000256" key="1">
    <source>
        <dbReference type="ARBA" id="ARBA00022729"/>
    </source>
</evidence>
<dbReference type="InterPro" id="IPR013425">
    <property type="entry name" value="Autotrns_rpt"/>
</dbReference>
<keyword evidence="1" id="KW-0732">Signal</keyword>
<keyword evidence="3" id="KW-1185">Reference proteome</keyword>
<comment type="caution">
    <text evidence="2">The sequence shown here is derived from an EMBL/GenBank/DDBJ whole genome shotgun (WGS) entry which is preliminary data.</text>
</comment>
<dbReference type="SUPFAM" id="SSF51126">
    <property type="entry name" value="Pectin lyase-like"/>
    <property type="match status" value="4"/>
</dbReference>
<dbReference type="InterPro" id="IPR011050">
    <property type="entry name" value="Pectin_lyase_fold/virulence"/>
</dbReference>
<dbReference type="Gene3D" id="2.160.20.20">
    <property type="match status" value="3"/>
</dbReference>
<name>A0A2S7L2E3_9FLAO</name>
<protein>
    <submittedName>
        <fullName evidence="2">Uncharacterized protein</fullName>
    </submittedName>
</protein>
<evidence type="ECO:0000313" key="3">
    <source>
        <dbReference type="Proteomes" id="UP000239522"/>
    </source>
</evidence>
<dbReference type="OrthoDB" id="199826at2"/>
<evidence type="ECO:0000313" key="2">
    <source>
        <dbReference type="EMBL" id="PQB09061.1"/>
    </source>
</evidence>
<dbReference type="EMBL" id="MQUA01000004">
    <property type="protein sequence ID" value="PQB09061.1"/>
    <property type="molecule type" value="Genomic_DNA"/>
</dbReference>
<sequence>MISLQNMVTKKTYDIPFPSKIKDFMSLASITMFIFLGFTFSVNAQHSNIEITTAATTGGTWNAAAPWVFTPNTDNVNIQNTDIQNKLNTGDVTIVTNNTYGTQSGVVNILTSITSTSSNTAGRSFTIEANDAITVSGNLDLYSANYINHGKNIILRSTQGSIQVNNRLFTYQTGTGAMGTVPRSAGNITLDAVNGSVRVNNILDTRGGNNTSYGTNHYNIGTYSSLSGDVTITGPLGVSLTQDMNLYNPSYNQYGFMNGTLTIDTDATVLTTATGINDGHTTGTLAIGALVKNGTGIFALNAVTWYGSSYPSYSPTTVNQGTLKLLRTNTLQISGPLTVNTSAVVDMYNYNHQLGTIDGGGTITSSGSGTYTLNVGTGNGASSFSGILENGSATALNLTKSGSGTLTLSGPNTYTGTTTIATGTINAQHDTALGAVSGPTIVNNGTTLQIEGGVSIAEPITLYGAGISNTGALRSLSGNNTYSGTITSNANTVYIKADADILSITGGLVLNISTYMAGNGTIHIPSVISGAQPFYKTENGTLILSGANTYTNATTIQDGVLTIQHNQALGTTGQGTTISNGATLQLENNITTADALTLNGLGHSSLGVLRNLSGNNTVTGNINCANNTVKIHNEAGLLTLSGNIAINNITYFQGPSNIVSTGVISGAQPLIKEGTGILTIGGVAANTYTNYTQITQGILRFGANDALGGPNSIVKFNGGILETNGFSSSTGQLELPLSSTLSLGSGDHTISFASAANFEFEQLTITGWQGTYGANTSGTNGKVKVGTSQVLTKQQIDAMRFLNSADNQLYFAVQRTDGEVIPGNIVSGNETGHSNIEITTAATTGGTWNAAAPWVFTPNTDNVNIQNTDIQNKLNTGDVTIVTNNTYGTQSGVVNILTSITSTSSNTAGRSFTIEANDAITVSGNLDLYSANYINHGKNIILRSTQGSIQVNNRLFTYQTGTGAMGTVPRSAGNITLDAVNGSVRVNNILDTRGGNNTSYGTNHYNIGTYSSLSGDVTITGPLGVSLTQDMNLYNPSYNQYGFMNGTLTIDTDATVLTTATGINDGHTTGTLAIGALVKNGTGIFALNAVTWYGSSYPSYSPTTVNQGTLKLLRTNTLQISGPLTVNTSAVVDMYNYNHQLGTIDGGGTITSSGSGTYTLNVGTGNGASSFSGILENGSATALNLTKSGSGTLTLSGPNTYTGTTTIATGTINAQHDTALGAVSGPTIVNNGTTLQIEGGVSIAEPITLYGAGISNTGALRSLSGNNTYSGTITSNANTVYIKADADILSITGGLVLNISTYMAGNGTIHIPSVISGAQPFYKTENGTLILSGANTYTNATTIQDGVLTIQHNQALGTTGQGTTISNGATLQLENNITTADALTLNGLGHSSLGVLRNLSGNNTVTGNINCANNTVKIHNEAGLLTLSGNIAINNITYFQGPSNIVSTGVISGAQPLIKEGTGILTIGGVAANTYTNYTQITQGILRFGANDALGGPNSIVKFNGGILETNGFSSSTGQLELPLSSTLSLGSGDHTISFASAANFEFEQLTITGWQGTYGANTSGTNGKVKVGTSQVLTKQQIDAMRFLNSADNQLYFAVQRTDGEVIPGNIVSGNETGHSNIEITTAATTGGTWNAAAPWVFTPNTDNVNIQNTDIQNKLNTGDVTIVTNNTYGTQSGVVNILTSITSTSSNTAGRSFTIEANDAITVSGNLDLYSANYINHGKNIILRSTQGSIQVNNRLFTYQTGTGAMGTVPRSAGNITLDAVNGSVRVNNILDTRGGNNTSYGTNHYNIGTYSSLSGDVTITGPLGVSLTQDMNLYNPSYNQYGFMNGTLTIDTDATVLTTATGINDGHTTGTLAIGALVKNGTGIFALNAVTWYGSSYPSYSPTTVNQGTLKLLRTNTLQISGPLTVNTSAVVDMYNYNHQLGTIDGGGTITSSGSGTYTLNVGTGNGASSFSGILENGSATALNLTKSGSGTLTLSGPNTYTGTTTIATGTINAQHDTALGAVSGPTIVNNGTTLQIEGGVSIAEPITLYGAGISNTGALRSLSGNNTYSGTITSNANTVYIKADADILSITGGLVLNISTYMAGNGTIHIPSVISGAQPFYKTENGTLILSGANTYTNATTIQDGVLTIQHNQALGTTGQGTTISNGATLQLENNITTADALTLNGLGHSSLGVLRNLSGNNTVTGNINCANNTVKIHNEAGLLTLSGNIAINNITYFQGPSNIVSTGVISGAQPLIKEGTGILTIGGVAANTYTNYTQITQGILRFGANDALGGPNSIVKFNGGILETNGFSSSTGQLELPLSSTLSLGSGDHTISFASAANFEFEQLTITGWQGTYGANTSGTNGKVKVGTSQVLTKQQIDAMRFLNSADNQLYFAVQRTDGEVIPGNIVSGNETGHSNIEITTAATTGGTWNAAAPWVFTPNTDNVNIQNTDIQNKLNTGDVTIVTNNTYGTQSGVVNILTSITSTSSNTAGRSFTIEANDAITVSGNLDLYSANYINHGKNIILRSTQGSIQVNNRLFTYQTGTGAMGTVPRSAGNITLDAVNGSVRVNNILDTRGGNNTSYGTNHYNIGTYSSLSGDVTITGPLGVSLTQDMNLYNPSYNQYGFMNGTLTIDTDATVLTTATGINDGHTTGTLAIGALVKNGTGIFALNAVTWYGSSYPSYSPTTVNQGTLKLLRTNTLQISGPLTVNTSAVVDMYNYNHQLGTIDGGGTITSSGSGTYTLNVGTGNGASSFSGILENGSATALNLTKSGSGTLTLSGPNTYTGTTTIATGTINAQHDTALGAVSGPTIVNNGTTLQIEGGVSIAEPITLYGAGISNTGALRSLSGNNTYSGTITSNANTVYIKADADILSITGGLVLNISTYMAGNGTIHIPSVISGAQPFYKTENGTLILSGANTYTNATTIQDGVLTIQHNQALGTTGQGTTISNGATLQLENNITTADALTLNGLGHSSLGVLRNLSGNNTVTGNINCANNTVKIHNEAGLLTLSGNIAINNITYFQGPSNIVSTGVISGAQPLIKEGTGILTIGGVAANTYTNYTQITQGILRFGANDALGGPNSIVKFNGGILETNGFSSSTGQLELPLSSTLSLGSGDHTISFASAANFEFEQLTITGWQGTYGANTSGTNGKVKVGTSQVLTKQQIDAMRFLNSADNQLYFAVQRTDGEVIPGNIVSGNETGHSNIEITTAATTGGTWNAAAPWVFTPNTDNVNIQNTDIQNKLNNGDVTIVTNNIGGKPTLTSYGEITNTGINLVNRNGKRITAGNEGIDSYGKRASSAPGTQSGVVVIKASITSTSSNTAGRSFTIEANDAITVSGNLDLYSANYINHGKNIILRSTQGSIQVNNRLFTYQTGTGAMGTIPKSAGNITLDAVNGSVRVNNILDTRGGNNTSYGTNHYNIGTYSSLSGDVTITGPLGVSLTQGMNLYNPSYNQYGFMNGTLTIDTDATVLTTATGINDGHTTGTLAIGALVKNGTGIFALNAVTWYGTSFPSYSPTTVNQGTLKLLRTNTLQTSGPLTVNTSAVVDMSNYNHQLGTIDGGGTITSSGSGTYTLNVGTGNGASSFSGILENGSATELNLTKSGNGTLTLSGPNTYTGRTTIAAGTINAQHDTALGAISGPTMVMNGTTLQIEGGVSIAEPITLYGAGISNTGALRSLSGNNTYSGTITSNTNTVYIKADADTLSITGGLVINITTYMGELET</sequence>
<proteinExistence type="predicted"/>
<organism evidence="2 3">
    <name type="scientific">Polaribacter filamentus</name>
    <dbReference type="NCBI Taxonomy" id="53483"/>
    <lineage>
        <taxon>Bacteria</taxon>
        <taxon>Pseudomonadati</taxon>
        <taxon>Bacteroidota</taxon>
        <taxon>Flavobacteriia</taxon>
        <taxon>Flavobacteriales</taxon>
        <taxon>Flavobacteriaceae</taxon>
    </lineage>
</organism>
<dbReference type="Proteomes" id="UP000239522">
    <property type="component" value="Unassembled WGS sequence"/>
</dbReference>
<gene>
    <name evidence="2" type="ORF">BST83_01590</name>
</gene>
<dbReference type="NCBIfam" id="TIGR02601">
    <property type="entry name" value="autotrns_rpt"/>
    <property type="match status" value="13"/>
</dbReference>
<dbReference type="InterPro" id="IPR012332">
    <property type="entry name" value="Autotransporter_pectin_lyase_C"/>
</dbReference>
<dbReference type="Pfam" id="PF12951">
    <property type="entry name" value="PATR"/>
    <property type="match status" value="18"/>
</dbReference>
<reference evidence="2 3" key="1">
    <citation type="submission" date="2016-11" db="EMBL/GenBank/DDBJ databases">
        <title>Trade-off between light-utilization and light-protection in marine flavobacteria.</title>
        <authorList>
            <person name="Kumagai Y."/>
        </authorList>
    </citation>
    <scope>NUCLEOTIDE SEQUENCE [LARGE SCALE GENOMIC DNA]</scope>
    <source>
        <strain evidence="2 3">ATCC 700397</strain>
    </source>
</reference>
<accession>A0A2S7L2E3</accession>